<keyword evidence="1" id="KW-1133">Transmembrane helix</keyword>
<dbReference type="EMBL" id="BAVS01000009">
    <property type="protein sequence ID" value="GAE93047.1"/>
    <property type="molecule type" value="Genomic_DNA"/>
</dbReference>
<feature type="transmembrane region" description="Helical" evidence="1">
    <location>
        <begin position="13"/>
        <end position="29"/>
    </location>
</feature>
<evidence type="ECO:0000313" key="3">
    <source>
        <dbReference type="Proteomes" id="UP000019102"/>
    </source>
</evidence>
<dbReference type="Proteomes" id="UP000019102">
    <property type="component" value="Unassembled WGS sequence"/>
</dbReference>
<proteinExistence type="predicted"/>
<keyword evidence="3" id="KW-1185">Reference proteome</keyword>
<keyword evidence="1" id="KW-0472">Membrane</keyword>
<protein>
    <submittedName>
        <fullName evidence="2">Uncharacterized protein</fullName>
    </submittedName>
</protein>
<dbReference type="RefSeq" id="WP_158413485.1">
    <property type="nucleotide sequence ID" value="NZ_BAVS01000009.1"/>
</dbReference>
<dbReference type="STRING" id="1298598.JCM21714_2081"/>
<name>W4VIK8_9BACI</name>
<keyword evidence="1" id="KW-0812">Transmembrane</keyword>
<reference evidence="2 3" key="1">
    <citation type="journal article" date="2014" name="Genome Announc.">
        <title>Draft Genome Sequence of the Boron-Tolerant and Moderately Halotolerant Bacterium Gracilibacillus boraciitolerans JCM 21714T.</title>
        <authorList>
            <person name="Ahmed I."/>
            <person name="Oshima K."/>
            <person name="Suda W."/>
            <person name="Kitamura K."/>
            <person name="Iida T."/>
            <person name="Ohmori Y."/>
            <person name="Fujiwara T."/>
            <person name="Hattori M."/>
            <person name="Ohkuma M."/>
        </authorList>
    </citation>
    <scope>NUCLEOTIDE SEQUENCE [LARGE SCALE GENOMIC DNA]</scope>
    <source>
        <strain evidence="2 3">JCM 21714</strain>
    </source>
</reference>
<accession>W4VIK8</accession>
<sequence length="56" mass="6155">MGLESFFDWFKEQAGYVLFIVLIIGIFVTGGVKRAWIAMIGVIIGCAFIGVFIISP</sequence>
<feature type="transmembrane region" description="Helical" evidence="1">
    <location>
        <begin position="36"/>
        <end position="55"/>
    </location>
</feature>
<gene>
    <name evidence="2" type="ORF">JCM21714_2081</name>
</gene>
<comment type="caution">
    <text evidence="2">The sequence shown here is derived from an EMBL/GenBank/DDBJ whole genome shotgun (WGS) entry which is preliminary data.</text>
</comment>
<evidence type="ECO:0000313" key="2">
    <source>
        <dbReference type="EMBL" id="GAE93047.1"/>
    </source>
</evidence>
<organism evidence="2 3">
    <name type="scientific">Gracilibacillus boraciitolerans JCM 21714</name>
    <dbReference type="NCBI Taxonomy" id="1298598"/>
    <lineage>
        <taxon>Bacteria</taxon>
        <taxon>Bacillati</taxon>
        <taxon>Bacillota</taxon>
        <taxon>Bacilli</taxon>
        <taxon>Bacillales</taxon>
        <taxon>Bacillaceae</taxon>
        <taxon>Gracilibacillus</taxon>
    </lineage>
</organism>
<dbReference type="AlphaFoldDB" id="W4VIK8"/>
<evidence type="ECO:0000256" key="1">
    <source>
        <dbReference type="SAM" id="Phobius"/>
    </source>
</evidence>